<dbReference type="Pfam" id="PF00034">
    <property type="entry name" value="Cytochrom_C"/>
    <property type="match status" value="1"/>
</dbReference>
<feature type="binding site" description="axial binding residue" evidence="9">
    <location>
        <position position="66"/>
    </location>
    <ligand>
        <name>heme c</name>
        <dbReference type="ChEBI" id="CHEBI:61717"/>
        <label>1</label>
    </ligand>
    <ligandPart>
        <name>Fe</name>
        <dbReference type="ChEBI" id="CHEBI:18248"/>
    </ligandPart>
</feature>
<dbReference type="PROSITE" id="PS51007">
    <property type="entry name" value="CYTC"/>
    <property type="match status" value="1"/>
</dbReference>
<comment type="subcellular location">
    <subcellularLocation>
        <location evidence="1">Periplasm</location>
    </subcellularLocation>
</comment>
<name>A0A4Q4KFZ7_9FLAO</name>
<evidence type="ECO:0000256" key="4">
    <source>
        <dbReference type="ARBA" id="ARBA00022729"/>
    </source>
</evidence>
<evidence type="ECO:0000259" key="10">
    <source>
        <dbReference type="PROSITE" id="PS51007"/>
    </source>
</evidence>
<dbReference type="Pfam" id="PF03150">
    <property type="entry name" value="CCP_MauG"/>
    <property type="match status" value="1"/>
</dbReference>
<evidence type="ECO:0000256" key="6">
    <source>
        <dbReference type="ARBA" id="ARBA00023002"/>
    </source>
</evidence>
<reference evidence="11 12" key="1">
    <citation type="submission" date="2019-02" db="EMBL/GenBank/DDBJ databases">
        <title>Genome sequence of the sea-ice species Brumimicrobium glaciale.</title>
        <authorList>
            <person name="Bowman J.P."/>
        </authorList>
    </citation>
    <scope>NUCLEOTIDE SEQUENCE [LARGE SCALE GENOMIC DNA]</scope>
    <source>
        <strain evidence="11 12">IC156</strain>
    </source>
</reference>
<dbReference type="PANTHER" id="PTHR30600:SF10">
    <property type="entry name" value="BLL6722 PROTEIN"/>
    <property type="match status" value="1"/>
</dbReference>
<evidence type="ECO:0000256" key="1">
    <source>
        <dbReference type="ARBA" id="ARBA00004418"/>
    </source>
</evidence>
<dbReference type="InterPro" id="IPR004852">
    <property type="entry name" value="Di-haem_cyt_c_peroxidsae"/>
</dbReference>
<evidence type="ECO:0000256" key="8">
    <source>
        <dbReference type="PIRSR" id="PIRSR000294-1"/>
    </source>
</evidence>
<evidence type="ECO:0000256" key="9">
    <source>
        <dbReference type="PIRSR" id="PIRSR000294-2"/>
    </source>
</evidence>
<evidence type="ECO:0000256" key="7">
    <source>
        <dbReference type="ARBA" id="ARBA00023004"/>
    </source>
</evidence>
<keyword evidence="6" id="KW-0560">Oxidoreductase</keyword>
<keyword evidence="12" id="KW-1185">Reference proteome</keyword>
<dbReference type="GO" id="GO:0009055">
    <property type="term" value="F:electron transfer activity"/>
    <property type="evidence" value="ECO:0007669"/>
    <property type="project" value="InterPro"/>
</dbReference>
<dbReference type="EMBL" id="SETE01000007">
    <property type="protein sequence ID" value="RYM32032.1"/>
    <property type="molecule type" value="Genomic_DNA"/>
</dbReference>
<dbReference type="AlphaFoldDB" id="A0A4Q4KFZ7"/>
<dbReference type="Proteomes" id="UP000293952">
    <property type="component" value="Unassembled WGS sequence"/>
</dbReference>
<gene>
    <name evidence="11" type="ORF">ERX46_15200</name>
</gene>
<feature type="binding site" description="axial binding residue" evidence="9">
    <location>
        <position position="209"/>
    </location>
    <ligand>
        <name>heme c</name>
        <dbReference type="ChEBI" id="CHEBI:61717"/>
        <label>2</label>
    </ligand>
    <ligandPart>
        <name>Fe</name>
        <dbReference type="ChEBI" id="CHEBI:18248"/>
    </ligandPart>
</feature>
<dbReference type="GO" id="GO:0004130">
    <property type="term" value="F:cytochrome-c peroxidase activity"/>
    <property type="evidence" value="ECO:0007669"/>
    <property type="project" value="TreeGrafter"/>
</dbReference>
<dbReference type="GO" id="GO:0046872">
    <property type="term" value="F:metal ion binding"/>
    <property type="evidence" value="ECO:0007669"/>
    <property type="project" value="UniProtKB-KW"/>
</dbReference>
<dbReference type="InterPro" id="IPR009056">
    <property type="entry name" value="Cyt_c-like_dom"/>
</dbReference>
<accession>A0A4Q4KFZ7</accession>
<dbReference type="SUPFAM" id="SSF46626">
    <property type="entry name" value="Cytochrome c"/>
    <property type="match status" value="2"/>
</dbReference>
<dbReference type="GO" id="GO:0042597">
    <property type="term" value="C:periplasmic space"/>
    <property type="evidence" value="ECO:0007669"/>
    <property type="project" value="UniProtKB-SubCell"/>
</dbReference>
<sequence length="317" mass="35992">MKYSYWVGLIVLPLLIQCNNKSTVENYQFEPLDSLTFNTTLINLGEKLFFDSRLSLNNTISCATCHHPKLAFTDGKKTSVGIHQRSGKRNSPTLWNVKNQDKFMWDGGVKTLEMQAIVPLQDTNEMGGLITDLFPKLSNVPLYDSLAKVLYDRNFDPFVLTRALSAFQRSIYQENSEFDDWQRDGILKDSAITKGYKIFNEDLNCTQCHGGNNFTDNSLQNNGLYTYYEDQGSYNITGDSSDIGKFKVPSLRNISITGPYMHDGSFKSLSDVIQQYSKGGKSHSNKSDQIKSFSLTAQENEDLLYFLNSLTDKRFLN</sequence>
<organism evidence="11 12">
    <name type="scientific">Brumimicrobium glaciale</name>
    <dbReference type="NCBI Taxonomy" id="200475"/>
    <lineage>
        <taxon>Bacteria</taxon>
        <taxon>Pseudomonadati</taxon>
        <taxon>Bacteroidota</taxon>
        <taxon>Flavobacteriia</taxon>
        <taxon>Flavobacteriales</taxon>
        <taxon>Crocinitomicaceae</taxon>
        <taxon>Brumimicrobium</taxon>
    </lineage>
</organism>
<keyword evidence="3 9" id="KW-0479">Metal-binding</keyword>
<dbReference type="PIRSF" id="PIRSF000294">
    <property type="entry name" value="Cytochrome-c_peroxidase"/>
    <property type="match status" value="1"/>
</dbReference>
<keyword evidence="7 9" id="KW-0408">Iron</keyword>
<protein>
    <submittedName>
        <fullName evidence="11">C-type cytochrome</fullName>
    </submittedName>
</protein>
<evidence type="ECO:0000256" key="2">
    <source>
        <dbReference type="ARBA" id="ARBA00022617"/>
    </source>
</evidence>
<feature type="binding site" description="covalent" evidence="8">
    <location>
        <position position="208"/>
    </location>
    <ligand>
        <name>heme c</name>
        <dbReference type="ChEBI" id="CHEBI:61717"/>
        <label>2</label>
    </ligand>
</feature>
<dbReference type="PANTHER" id="PTHR30600">
    <property type="entry name" value="CYTOCHROME C PEROXIDASE-RELATED"/>
    <property type="match status" value="1"/>
</dbReference>
<dbReference type="InterPro" id="IPR036909">
    <property type="entry name" value="Cyt_c-like_dom_sf"/>
</dbReference>
<evidence type="ECO:0000313" key="12">
    <source>
        <dbReference type="Proteomes" id="UP000293952"/>
    </source>
</evidence>
<evidence type="ECO:0000256" key="3">
    <source>
        <dbReference type="ARBA" id="ARBA00022723"/>
    </source>
</evidence>
<dbReference type="InterPro" id="IPR026259">
    <property type="entry name" value="MauG/Cytc_peroxidase"/>
</dbReference>
<proteinExistence type="predicted"/>
<evidence type="ECO:0000313" key="11">
    <source>
        <dbReference type="EMBL" id="RYM32032.1"/>
    </source>
</evidence>
<dbReference type="OrthoDB" id="9805202at2"/>
<dbReference type="RefSeq" id="WP_130094720.1">
    <property type="nucleotide sequence ID" value="NZ_SETE01000007.1"/>
</dbReference>
<evidence type="ECO:0000256" key="5">
    <source>
        <dbReference type="ARBA" id="ARBA00022764"/>
    </source>
</evidence>
<feature type="binding site" description="covalent" evidence="8">
    <location>
        <position position="62"/>
    </location>
    <ligand>
        <name>heme c</name>
        <dbReference type="ChEBI" id="CHEBI:61717"/>
        <label>1</label>
    </ligand>
</feature>
<dbReference type="InterPro" id="IPR051395">
    <property type="entry name" value="Cytochrome_c_Peroxidase/MauG"/>
</dbReference>
<feature type="binding site" description="covalent" evidence="8">
    <location>
        <position position="65"/>
    </location>
    <ligand>
        <name>heme c</name>
        <dbReference type="ChEBI" id="CHEBI:61717"/>
        <label>1</label>
    </ligand>
</feature>
<feature type="binding site" description="covalent" evidence="8">
    <location>
        <position position="205"/>
    </location>
    <ligand>
        <name>heme c</name>
        <dbReference type="ChEBI" id="CHEBI:61717"/>
        <label>2</label>
    </ligand>
</feature>
<keyword evidence="5" id="KW-0574">Periplasm</keyword>
<comment type="caution">
    <text evidence="11">The sequence shown here is derived from an EMBL/GenBank/DDBJ whole genome shotgun (WGS) entry which is preliminary data.</text>
</comment>
<feature type="domain" description="Cytochrome c" evidence="10">
    <location>
        <begin position="190"/>
        <end position="311"/>
    </location>
</feature>
<dbReference type="GO" id="GO:0020037">
    <property type="term" value="F:heme binding"/>
    <property type="evidence" value="ECO:0007669"/>
    <property type="project" value="InterPro"/>
</dbReference>
<keyword evidence="4" id="KW-0732">Signal</keyword>
<dbReference type="Gene3D" id="1.10.760.10">
    <property type="entry name" value="Cytochrome c-like domain"/>
    <property type="match status" value="2"/>
</dbReference>
<comment type="cofactor">
    <cofactor evidence="8">
        <name>heme</name>
        <dbReference type="ChEBI" id="CHEBI:30413"/>
    </cofactor>
    <text evidence="8">Binds 2 heme groups.</text>
</comment>
<keyword evidence="2 8" id="KW-0349">Heme</keyword>
<comment type="PTM">
    <text evidence="8">Binds 2 heme groups per subunit.</text>
</comment>